<feature type="transmembrane region" description="Helical" evidence="1">
    <location>
        <begin position="37"/>
        <end position="56"/>
    </location>
</feature>
<evidence type="ECO:0000313" key="2">
    <source>
        <dbReference type="EMBL" id="NHC13390.1"/>
    </source>
</evidence>
<reference evidence="2 3" key="1">
    <citation type="submission" date="2020-03" db="EMBL/GenBank/DDBJ databases">
        <title>Two novel Motilibacter sp.</title>
        <authorList>
            <person name="Liu S."/>
        </authorList>
    </citation>
    <scope>NUCLEOTIDE SEQUENCE [LARGE SCALE GENOMIC DNA]</scope>
    <source>
        <strain evidence="2 3">E257</strain>
    </source>
</reference>
<evidence type="ECO:0000313" key="3">
    <source>
        <dbReference type="Proteomes" id="UP000800981"/>
    </source>
</evidence>
<organism evidence="2 3">
    <name type="scientific">Motilibacter deserti</name>
    <dbReference type="NCBI Taxonomy" id="2714956"/>
    <lineage>
        <taxon>Bacteria</taxon>
        <taxon>Bacillati</taxon>
        <taxon>Actinomycetota</taxon>
        <taxon>Actinomycetes</taxon>
        <taxon>Motilibacterales</taxon>
        <taxon>Motilibacteraceae</taxon>
        <taxon>Motilibacter</taxon>
    </lineage>
</organism>
<feature type="transmembrane region" description="Helical" evidence="1">
    <location>
        <begin position="68"/>
        <end position="92"/>
    </location>
</feature>
<evidence type="ECO:0000256" key="1">
    <source>
        <dbReference type="SAM" id="Phobius"/>
    </source>
</evidence>
<feature type="transmembrane region" description="Helical" evidence="1">
    <location>
        <begin position="12"/>
        <end position="31"/>
    </location>
</feature>
<protein>
    <recommendedName>
        <fullName evidence="4">ATP synthase protein I</fullName>
    </recommendedName>
</protein>
<sequence>MQTHDAEQFRGAALPAAVVTAAAVLIAGLAAGGQGAASALAAGAVVTAFFGVGHLVSSRVADVAPTAVMAVALATYAVKVLVLGVLLVLVGGSSAVDGTAFGVTVFAVTTTWLAARVRVFARLRLFYVDPVPSVPAARVSGPS</sequence>
<keyword evidence="1" id="KW-0472">Membrane</keyword>
<accession>A0ABX0GSB9</accession>
<keyword evidence="1" id="KW-0812">Transmembrane</keyword>
<comment type="caution">
    <text evidence="2">The sequence shown here is derived from an EMBL/GenBank/DDBJ whole genome shotgun (WGS) entry which is preliminary data.</text>
</comment>
<dbReference type="RefSeq" id="WP_166279714.1">
    <property type="nucleotide sequence ID" value="NZ_JAANNP010000002.1"/>
</dbReference>
<dbReference type="EMBL" id="JAANNP010000002">
    <property type="protein sequence ID" value="NHC13390.1"/>
    <property type="molecule type" value="Genomic_DNA"/>
</dbReference>
<evidence type="ECO:0008006" key="4">
    <source>
        <dbReference type="Google" id="ProtNLM"/>
    </source>
</evidence>
<dbReference type="Proteomes" id="UP000800981">
    <property type="component" value="Unassembled WGS sequence"/>
</dbReference>
<keyword evidence="1" id="KW-1133">Transmembrane helix</keyword>
<feature type="transmembrane region" description="Helical" evidence="1">
    <location>
        <begin position="98"/>
        <end position="115"/>
    </location>
</feature>
<name>A0ABX0GSB9_9ACTN</name>
<gene>
    <name evidence="2" type="ORF">G9H71_06300</name>
</gene>
<proteinExistence type="predicted"/>
<keyword evidence="3" id="KW-1185">Reference proteome</keyword>